<keyword evidence="1" id="KW-0732">Signal</keyword>
<keyword evidence="2" id="KW-1185">Reference proteome</keyword>
<dbReference type="AlphaFoldDB" id="A0A915K3X9"/>
<protein>
    <submittedName>
        <fullName evidence="3">Uncharacterized protein</fullName>
    </submittedName>
</protein>
<evidence type="ECO:0000313" key="3">
    <source>
        <dbReference type="WBParaSite" id="nRc.2.0.1.t33031-RA"/>
    </source>
</evidence>
<accession>A0A915K3X9</accession>
<feature type="signal peptide" evidence="1">
    <location>
        <begin position="1"/>
        <end position="16"/>
    </location>
</feature>
<dbReference type="Proteomes" id="UP000887565">
    <property type="component" value="Unplaced"/>
</dbReference>
<feature type="chain" id="PRO_5037664356" evidence="1">
    <location>
        <begin position="17"/>
        <end position="66"/>
    </location>
</feature>
<organism evidence="2 3">
    <name type="scientific">Romanomermis culicivorax</name>
    <name type="common">Nematode worm</name>
    <dbReference type="NCBI Taxonomy" id="13658"/>
    <lineage>
        <taxon>Eukaryota</taxon>
        <taxon>Metazoa</taxon>
        <taxon>Ecdysozoa</taxon>
        <taxon>Nematoda</taxon>
        <taxon>Enoplea</taxon>
        <taxon>Dorylaimia</taxon>
        <taxon>Mermithida</taxon>
        <taxon>Mermithoidea</taxon>
        <taxon>Mermithidae</taxon>
        <taxon>Romanomermis</taxon>
    </lineage>
</organism>
<sequence length="66" mass="7717">MLLIVFSINWLSWCNAWNDAPKHSRYNQAIKGWFWGFGQCKAGLTSYNKAIKGWFWRFGQCKAGLN</sequence>
<reference evidence="3" key="1">
    <citation type="submission" date="2022-11" db="UniProtKB">
        <authorList>
            <consortium name="WormBaseParasite"/>
        </authorList>
    </citation>
    <scope>IDENTIFICATION</scope>
</reference>
<evidence type="ECO:0000256" key="1">
    <source>
        <dbReference type="SAM" id="SignalP"/>
    </source>
</evidence>
<name>A0A915K3X9_ROMCU</name>
<evidence type="ECO:0000313" key="2">
    <source>
        <dbReference type="Proteomes" id="UP000887565"/>
    </source>
</evidence>
<proteinExistence type="predicted"/>
<dbReference type="WBParaSite" id="nRc.2.0.1.t33031-RA">
    <property type="protein sequence ID" value="nRc.2.0.1.t33031-RA"/>
    <property type="gene ID" value="nRc.2.0.1.g33031"/>
</dbReference>